<keyword evidence="2" id="KW-0012">Acyltransferase</keyword>
<dbReference type="EMBL" id="CP018191">
    <property type="protein sequence ID" value="APH53414.1"/>
    <property type="molecule type" value="Genomic_DNA"/>
</dbReference>
<sequence length="183" mass="20291">MTYRPPVFRPAQPEDSAFIQSIYAHHVLHGTGTFEETPPAVEQMERLIHTIKSRGWPFIVAEDRTGIIGYAYAAQFRDRSAYRYCAEDSVYVREDVRGQGVGKALLTLLLHESARAGFKQMVALIGDAENIGSIGVHATLGFKSVGRLREVGVKLGRTLDVVLMQRALSDLETESGRESIQSL</sequence>
<dbReference type="PANTHER" id="PTHR43072:SF8">
    <property type="entry name" value="ACYLTRANSFERASE FABY-RELATED"/>
    <property type="match status" value="1"/>
</dbReference>
<name>A0AAC9K8K6_9PROT</name>
<dbReference type="Proteomes" id="UP000182373">
    <property type="component" value="Chromosome"/>
</dbReference>
<dbReference type="InterPro" id="IPR016181">
    <property type="entry name" value="Acyl_CoA_acyltransferase"/>
</dbReference>
<dbReference type="PANTHER" id="PTHR43072">
    <property type="entry name" value="N-ACETYLTRANSFERASE"/>
    <property type="match status" value="1"/>
</dbReference>
<dbReference type="Pfam" id="PF13420">
    <property type="entry name" value="Acetyltransf_4"/>
    <property type="match status" value="1"/>
</dbReference>
<evidence type="ECO:0000259" key="1">
    <source>
        <dbReference type="PROSITE" id="PS51186"/>
    </source>
</evidence>
<dbReference type="Gene3D" id="3.40.630.30">
    <property type="match status" value="1"/>
</dbReference>
<organism evidence="2 3">
    <name type="scientific">Granulibacter bethesdensis</name>
    <dbReference type="NCBI Taxonomy" id="364410"/>
    <lineage>
        <taxon>Bacteria</taxon>
        <taxon>Pseudomonadati</taxon>
        <taxon>Pseudomonadota</taxon>
        <taxon>Alphaproteobacteria</taxon>
        <taxon>Acetobacterales</taxon>
        <taxon>Acetobacteraceae</taxon>
        <taxon>Granulibacter</taxon>
    </lineage>
</organism>
<keyword evidence="2" id="KW-0808">Transferase</keyword>
<proteinExistence type="predicted"/>
<dbReference type="GO" id="GO:0102971">
    <property type="term" value="F:phosphinothricin N-acetyltransferase activity"/>
    <property type="evidence" value="ECO:0007669"/>
    <property type="project" value="UniProtKB-EC"/>
</dbReference>
<reference evidence="3" key="1">
    <citation type="submission" date="2016-11" db="EMBL/GenBank/DDBJ databases">
        <title>Comparative genomic and phenotypic analysis of Granulibacter bethesdensis clinical isolates from patients with chronic granulomatous disease.</title>
        <authorList>
            <person name="Zarember K.A."/>
            <person name="Porcella S.F."/>
            <person name="Chu J."/>
            <person name="Ding L."/>
            <person name="Dahlstrom E."/>
            <person name="Barbian K."/>
            <person name="Martens C."/>
            <person name="Sykora L."/>
            <person name="Kramer S."/>
            <person name="Pettinato A.M."/>
            <person name="Hong H."/>
            <person name="Wald G."/>
            <person name="Berg L.J."/>
            <person name="Rogge L.S."/>
            <person name="Greenberg D.E."/>
            <person name="Falcone E.L."/>
            <person name="Neves J.F."/>
            <person name="Simoes M.J."/>
            <person name="Casal M."/>
            <person name="Rodriguez-Lopez F.C."/>
            <person name="Zelazny A."/>
            <person name="Gallin J.I."/>
            <person name="Holland S.M."/>
        </authorList>
    </citation>
    <scope>NUCLEOTIDE SEQUENCE [LARGE SCALE GENOMIC DNA]</scope>
    <source>
        <strain evidence="3">NIH9.1</strain>
    </source>
</reference>
<evidence type="ECO:0000313" key="2">
    <source>
        <dbReference type="EMBL" id="APH53414.1"/>
    </source>
</evidence>
<feature type="domain" description="N-acetyltransferase" evidence="1">
    <location>
        <begin position="6"/>
        <end position="169"/>
    </location>
</feature>
<dbReference type="RefSeq" id="WP_072571758.1">
    <property type="nucleotide sequence ID" value="NZ_CP018191.1"/>
</dbReference>
<gene>
    <name evidence="2" type="ORF">GbCGDNIH9_0192</name>
</gene>
<dbReference type="CDD" id="cd04301">
    <property type="entry name" value="NAT_SF"/>
    <property type="match status" value="1"/>
</dbReference>
<dbReference type="EC" id="2.3.1.183" evidence="2"/>
<accession>A0AAC9K8K6</accession>
<dbReference type="PROSITE" id="PS51186">
    <property type="entry name" value="GNAT"/>
    <property type="match status" value="1"/>
</dbReference>
<dbReference type="SUPFAM" id="SSF55729">
    <property type="entry name" value="Acyl-CoA N-acyltransferases (Nat)"/>
    <property type="match status" value="1"/>
</dbReference>
<dbReference type="AlphaFoldDB" id="A0AAC9K8K6"/>
<dbReference type="InterPro" id="IPR000182">
    <property type="entry name" value="GNAT_dom"/>
</dbReference>
<protein>
    <submittedName>
        <fullName evidence="2">Phosphinothricin N-acetyltransferase</fullName>
        <ecNumber evidence="2">2.3.1.183</ecNumber>
    </submittedName>
</protein>
<evidence type="ECO:0000313" key="3">
    <source>
        <dbReference type="Proteomes" id="UP000182373"/>
    </source>
</evidence>